<protein>
    <submittedName>
        <fullName evidence="2">Dinitrogenase iron-molybdenum cofactor</fullName>
    </submittedName>
    <submittedName>
        <fullName evidence="3">NifB/NifX family molybdenum-iron cluster-binding protein</fullName>
    </submittedName>
</protein>
<dbReference type="PANTHER" id="PTHR33937:SF2">
    <property type="entry name" value="DINITROGENASE IRON-MOLYBDENUM COFACTOR BIOSYNTHESIS DOMAIN-CONTAINING PROTEIN"/>
    <property type="match status" value="1"/>
</dbReference>
<sequence>MRIAVPAVDDKGLESEVSRHFGRARYFVFVDVENNEIKGAEVVEVPFEEHGPGDLPRFVKEHGGEVVLAYGMGHKAISFFNELGIEVVTGAYGRIRDVVEAFIHQVLELDPHWKEKIEREKERERGEKHEQRDGL</sequence>
<dbReference type="PATRIC" id="fig|1609559.3.peg.2154"/>
<feature type="domain" description="Dinitrogenase iron-molybdenum cofactor biosynthesis" evidence="1">
    <location>
        <begin position="14"/>
        <end position="103"/>
    </location>
</feature>
<dbReference type="KEGG" id="pyc:TQ32_10450"/>
<reference evidence="4" key="1">
    <citation type="submission" date="2015-02" db="EMBL/GenBank/DDBJ databases">
        <title>Pyrococcus kukulkanii sp. nov., a novel hyperthermophilic archaeon isolated from a deep-sea hydrothermal vent at the Guaymas Basin.</title>
        <authorList>
            <person name="Oger P.M."/>
            <person name="Callac N."/>
            <person name="Jebbar M."/>
            <person name="Godfroy A."/>
        </authorList>
    </citation>
    <scope>NUCLEOTIDE SEQUENCE [LARGE SCALE GENOMIC DNA]</scope>
    <source>
        <strain evidence="4">NCB100</strain>
    </source>
</reference>
<dbReference type="InterPro" id="IPR003731">
    <property type="entry name" value="Di-Nase_FeMo-co_biosynth"/>
</dbReference>
<evidence type="ECO:0000313" key="5">
    <source>
        <dbReference type="Proteomes" id="UP001571980"/>
    </source>
</evidence>
<dbReference type="InterPro" id="IPR033913">
    <property type="entry name" value="MTH1175_dom"/>
</dbReference>
<dbReference type="EMBL" id="JARRIG010000001">
    <property type="protein sequence ID" value="MFA4803234.1"/>
    <property type="molecule type" value="Genomic_DNA"/>
</dbReference>
<reference evidence="3 5" key="3">
    <citation type="submission" date="2023-03" db="EMBL/GenBank/DDBJ databases">
        <title>Speciation in Pyrococcus: adaptation to high temperature as a mechanism.</title>
        <authorList>
            <person name="Gu J."/>
        </authorList>
    </citation>
    <scope>NUCLEOTIDE SEQUENCE [LARGE SCALE GENOMIC DNA]</scope>
    <source>
        <strain evidence="3 5">LMOA34</strain>
    </source>
</reference>
<evidence type="ECO:0000313" key="3">
    <source>
        <dbReference type="EMBL" id="MFA4803234.1"/>
    </source>
</evidence>
<reference evidence="2 4" key="2">
    <citation type="journal article" date="2016" name="Int. J. Syst. Evol. Microbiol.">
        <title>Pyrococcus kukulkanii sp. nov., a hyperthermophilic, piezophilic archaeon isolated from a deep-sea hydrothermal vent.</title>
        <authorList>
            <person name="Callac N."/>
            <person name="Oger P."/>
            <person name="Lesongeur F."/>
            <person name="Rattray J.E."/>
            <person name="Vannier P."/>
            <person name="Michoud G."/>
            <person name="Beauverger M."/>
            <person name="Gayet N."/>
            <person name="Rouxel O."/>
            <person name="Jebbar M."/>
            <person name="Godfroy A."/>
        </authorList>
    </citation>
    <scope>NUCLEOTIDE SEQUENCE [LARGE SCALE GENOMIC DNA]</scope>
    <source>
        <strain evidence="2 4">NCB100</strain>
    </source>
</reference>
<gene>
    <name evidence="3" type="ORF">P8X34_00445</name>
    <name evidence="2" type="ORF">TQ32_10450</name>
</gene>
<accession>A0A127BBZ7</accession>
<evidence type="ECO:0000313" key="4">
    <source>
        <dbReference type="Proteomes" id="UP000070587"/>
    </source>
</evidence>
<dbReference type="CDD" id="cd00851">
    <property type="entry name" value="MTH1175"/>
    <property type="match status" value="1"/>
</dbReference>
<dbReference type="OrthoDB" id="85838at2157"/>
<dbReference type="RefSeq" id="WP_068324400.1">
    <property type="nucleotide sequence ID" value="NZ_CP010835.1"/>
</dbReference>
<organism evidence="2 4">
    <name type="scientific">Pyrococcus kukulkanii</name>
    <dbReference type="NCBI Taxonomy" id="1609559"/>
    <lineage>
        <taxon>Archaea</taxon>
        <taxon>Methanobacteriati</taxon>
        <taxon>Methanobacteriota</taxon>
        <taxon>Thermococci</taxon>
        <taxon>Thermococcales</taxon>
        <taxon>Thermococcaceae</taxon>
        <taxon>Pyrococcus</taxon>
    </lineage>
</organism>
<dbReference type="GeneID" id="28492266"/>
<dbReference type="Proteomes" id="UP001571980">
    <property type="component" value="Unassembled WGS sequence"/>
</dbReference>
<dbReference type="InterPro" id="IPR051840">
    <property type="entry name" value="NifX/NifY_domain"/>
</dbReference>
<dbReference type="Proteomes" id="UP000070587">
    <property type="component" value="Chromosome"/>
</dbReference>
<name>A0A127BBZ7_9EURY</name>
<dbReference type="STRING" id="1609559.TQ32_10450"/>
<dbReference type="Pfam" id="PF02579">
    <property type="entry name" value="Nitro_FeMo-Co"/>
    <property type="match status" value="1"/>
</dbReference>
<dbReference type="InterPro" id="IPR036105">
    <property type="entry name" value="DiNase_FeMo-co_biosyn_sf"/>
</dbReference>
<dbReference type="AlphaFoldDB" id="A0A127BBZ7"/>
<dbReference type="EMBL" id="CP010835">
    <property type="protein sequence ID" value="AMM54858.1"/>
    <property type="molecule type" value="Genomic_DNA"/>
</dbReference>
<dbReference type="SUPFAM" id="SSF53146">
    <property type="entry name" value="Nitrogenase accessory factor-like"/>
    <property type="match status" value="1"/>
</dbReference>
<proteinExistence type="predicted"/>
<keyword evidence="5" id="KW-1185">Reference proteome</keyword>
<evidence type="ECO:0000259" key="1">
    <source>
        <dbReference type="Pfam" id="PF02579"/>
    </source>
</evidence>
<dbReference type="Gene3D" id="3.30.420.130">
    <property type="entry name" value="Dinitrogenase iron-molybdenum cofactor biosynthesis domain"/>
    <property type="match status" value="1"/>
</dbReference>
<evidence type="ECO:0000313" key="2">
    <source>
        <dbReference type="EMBL" id="AMM54858.1"/>
    </source>
</evidence>
<dbReference type="PANTHER" id="PTHR33937">
    <property type="entry name" value="IRON-MOLYBDENUM PROTEIN-RELATED-RELATED"/>
    <property type="match status" value="1"/>
</dbReference>